<comment type="cofactor">
    <cofactor evidence="1">
        <name>FAD</name>
        <dbReference type="ChEBI" id="CHEBI:57692"/>
    </cofactor>
</comment>
<evidence type="ECO:0000256" key="1">
    <source>
        <dbReference type="ARBA" id="ARBA00001974"/>
    </source>
</evidence>
<dbReference type="RefSeq" id="WP_146319288.1">
    <property type="nucleotide sequence ID" value="NZ_CP042305.1"/>
</dbReference>
<name>A0A5B8M390_9MICO</name>
<reference evidence="7 8" key="1">
    <citation type="submission" date="2019-07" db="EMBL/GenBank/DDBJ databases">
        <title>Full genome sequence of Humibacter sp. WJ7-1.</title>
        <authorList>
            <person name="Im W.-T."/>
        </authorList>
    </citation>
    <scope>NUCLEOTIDE SEQUENCE [LARGE SCALE GENOMIC DNA]</scope>
    <source>
        <strain evidence="7 8">WJ7-1</strain>
    </source>
</reference>
<dbReference type="InterPro" id="IPR012951">
    <property type="entry name" value="BBE"/>
</dbReference>
<keyword evidence="8" id="KW-1185">Reference proteome</keyword>
<evidence type="ECO:0000313" key="8">
    <source>
        <dbReference type="Proteomes" id="UP000320216"/>
    </source>
</evidence>
<dbReference type="PANTHER" id="PTHR42973:SF39">
    <property type="entry name" value="FAD-BINDING PCMH-TYPE DOMAIN-CONTAINING PROTEIN"/>
    <property type="match status" value="1"/>
</dbReference>
<feature type="domain" description="FAD-binding PCMH-type" evidence="6">
    <location>
        <begin position="37"/>
        <end position="208"/>
    </location>
</feature>
<dbReference type="Gene3D" id="3.30.465.10">
    <property type="match status" value="1"/>
</dbReference>
<dbReference type="InterPro" id="IPR036318">
    <property type="entry name" value="FAD-bd_PCMH-like_sf"/>
</dbReference>
<comment type="similarity">
    <text evidence="2">Belongs to the oxygen-dependent FAD-linked oxidoreductase family.</text>
</comment>
<keyword evidence="4" id="KW-0274">FAD</keyword>
<proteinExistence type="inferred from homology"/>
<dbReference type="InterPro" id="IPR016169">
    <property type="entry name" value="FAD-bd_PCMH_sub2"/>
</dbReference>
<evidence type="ECO:0000256" key="4">
    <source>
        <dbReference type="ARBA" id="ARBA00022827"/>
    </source>
</evidence>
<evidence type="ECO:0000259" key="6">
    <source>
        <dbReference type="PROSITE" id="PS51387"/>
    </source>
</evidence>
<dbReference type="SUPFAM" id="SSF56176">
    <property type="entry name" value="FAD-binding/transporter-associated domain-like"/>
    <property type="match status" value="1"/>
</dbReference>
<evidence type="ECO:0000256" key="3">
    <source>
        <dbReference type="ARBA" id="ARBA00022630"/>
    </source>
</evidence>
<dbReference type="OrthoDB" id="9775082at2"/>
<gene>
    <name evidence="7" type="ORF">FPZ11_06230</name>
</gene>
<dbReference type="Pfam" id="PF08031">
    <property type="entry name" value="BBE"/>
    <property type="match status" value="1"/>
</dbReference>
<dbReference type="AlphaFoldDB" id="A0A5B8M390"/>
<dbReference type="InterPro" id="IPR050416">
    <property type="entry name" value="FAD-linked_Oxidoreductase"/>
</dbReference>
<dbReference type="PANTHER" id="PTHR42973">
    <property type="entry name" value="BINDING OXIDOREDUCTASE, PUTATIVE (AFU_ORTHOLOGUE AFUA_1G17690)-RELATED"/>
    <property type="match status" value="1"/>
</dbReference>
<dbReference type="Gene3D" id="3.30.43.10">
    <property type="entry name" value="Uridine Diphospho-n-acetylenolpyruvylglucosamine Reductase, domain 2"/>
    <property type="match status" value="1"/>
</dbReference>
<dbReference type="Gene3D" id="3.40.462.20">
    <property type="match status" value="1"/>
</dbReference>
<dbReference type="Pfam" id="PF01565">
    <property type="entry name" value="FAD_binding_4"/>
    <property type="match status" value="1"/>
</dbReference>
<dbReference type="Proteomes" id="UP000320216">
    <property type="component" value="Chromosome"/>
</dbReference>
<keyword evidence="3" id="KW-0285">Flavoprotein</keyword>
<dbReference type="EMBL" id="CP042305">
    <property type="protein sequence ID" value="QDZ14414.1"/>
    <property type="molecule type" value="Genomic_DNA"/>
</dbReference>
<keyword evidence="5" id="KW-0560">Oxidoreductase</keyword>
<protein>
    <submittedName>
        <fullName evidence="7">FAD-binding oxidoreductase</fullName>
    </submittedName>
</protein>
<dbReference type="PROSITE" id="PS51387">
    <property type="entry name" value="FAD_PCMH"/>
    <property type="match status" value="1"/>
</dbReference>
<evidence type="ECO:0000256" key="2">
    <source>
        <dbReference type="ARBA" id="ARBA00005466"/>
    </source>
</evidence>
<dbReference type="InterPro" id="IPR006094">
    <property type="entry name" value="Oxid_FAD_bind_N"/>
</dbReference>
<dbReference type="InterPro" id="IPR016166">
    <property type="entry name" value="FAD-bd_PCMH"/>
</dbReference>
<sequence>MDVIDEARRLLEPRLGKRLLTRESAEFEERASVVFAGDDDPPALVARARDAEEVSAVVRGAASTGIPFAVRGGGHGYLRQGTVANGLVLDLRLLAGAEADPAARVGVAFAGTTAGEYTAVAERHGLATGFGDTASVGVPGIALGGGIGFLSRRDGLTVDNMLSAEVVLADGSLVEASETANADLFWALRGGGGNFGVVTRLRLRLSEAGIVTGGILAFEPDPRTVSALVAAAAEAPDELSLMINVMKAPPAPFLPPERHGTPIVIAILCHSGDPERADAALAPFRSAGRVLADLVRRQQYSALFAVAPPLSGVRTTQRTGFFDGVDDALAGAALDAIHGAPTATAVLNLRPMGAAIARVEPDATAFAHRGRALMATIGAADLDSGRANAGRDWAESTAASLGVGGAAYLNFLGESGPEATASAYPAATLSRLRAVKRQFDPQNLFRSNHNIAPIPDDDLARV</sequence>
<dbReference type="KEGG" id="huw:FPZ11_06230"/>
<accession>A0A5B8M390</accession>
<dbReference type="GO" id="GO:0071949">
    <property type="term" value="F:FAD binding"/>
    <property type="evidence" value="ECO:0007669"/>
    <property type="project" value="InterPro"/>
</dbReference>
<evidence type="ECO:0000256" key="5">
    <source>
        <dbReference type="ARBA" id="ARBA00023002"/>
    </source>
</evidence>
<evidence type="ECO:0000313" key="7">
    <source>
        <dbReference type="EMBL" id="QDZ14414.1"/>
    </source>
</evidence>
<dbReference type="GO" id="GO:0016491">
    <property type="term" value="F:oxidoreductase activity"/>
    <property type="evidence" value="ECO:0007669"/>
    <property type="project" value="UniProtKB-KW"/>
</dbReference>
<dbReference type="InterPro" id="IPR016167">
    <property type="entry name" value="FAD-bd_PCMH_sub1"/>
</dbReference>
<organism evidence="7 8">
    <name type="scientific">Humibacter ginsenosidimutans</name>
    <dbReference type="NCBI Taxonomy" id="2599293"/>
    <lineage>
        <taxon>Bacteria</taxon>
        <taxon>Bacillati</taxon>
        <taxon>Actinomycetota</taxon>
        <taxon>Actinomycetes</taxon>
        <taxon>Micrococcales</taxon>
        <taxon>Microbacteriaceae</taxon>
        <taxon>Humibacter</taxon>
    </lineage>
</organism>